<keyword evidence="11 18" id="KW-0862">Zinc</keyword>
<dbReference type="HAMAP" id="MF_00041">
    <property type="entry name" value="Cys_tRNA_synth"/>
    <property type="match status" value="1"/>
</dbReference>
<evidence type="ECO:0000256" key="13">
    <source>
        <dbReference type="ARBA" id="ARBA00022898"/>
    </source>
</evidence>
<keyword evidence="13" id="KW-0663">Pyridoxal phosphate</keyword>
<evidence type="ECO:0000256" key="7">
    <source>
        <dbReference type="ARBA" id="ARBA00022605"/>
    </source>
</evidence>
<feature type="binding site" evidence="18">
    <location>
        <position position="330"/>
    </location>
    <ligand>
        <name>Zn(2+)</name>
        <dbReference type="ChEBI" id="CHEBI:29105"/>
    </ligand>
</feature>
<comment type="caution">
    <text evidence="18">Lacks conserved residue(s) required for the propagation of feature annotation.</text>
</comment>
<keyword evidence="8" id="KW-0808">Transferase</keyword>
<keyword evidence="10 18" id="KW-0547">Nucleotide-binding</keyword>
<organism evidence="20 21">
    <name type="scientific">Desulfoluna limicola</name>
    <dbReference type="NCBI Taxonomy" id="2810562"/>
    <lineage>
        <taxon>Bacteria</taxon>
        <taxon>Pseudomonadati</taxon>
        <taxon>Thermodesulfobacteriota</taxon>
        <taxon>Desulfobacteria</taxon>
        <taxon>Desulfobacterales</taxon>
        <taxon>Desulfolunaceae</taxon>
        <taxon>Desulfoluna</taxon>
    </lineage>
</organism>
<keyword evidence="12 18" id="KW-0067">ATP-binding</keyword>
<dbReference type="Pfam" id="PF01406">
    <property type="entry name" value="tRNA-synt_1e"/>
    <property type="match status" value="1"/>
</dbReference>
<comment type="catalytic activity">
    <reaction evidence="17">
        <text>O-acetyl-L-serine + hydrogen sulfide = L-cysteine + acetate</text>
        <dbReference type="Rhea" id="RHEA:14829"/>
        <dbReference type="ChEBI" id="CHEBI:29919"/>
        <dbReference type="ChEBI" id="CHEBI:30089"/>
        <dbReference type="ChEBI" id="CHEBI:35235"/>
        <dbReference type="ChEBI" id="CHEBI:58340"/>
        <dbReference type="EC" id="2.5.1.47"/>
    </reaction>
</comment>
<evidence type="ECO:0000256" key="9">
    <source>
        <dbReference type="ARBA" id="ARBA00022723"/>
    </source>
</evidence>
<accession>A0ABM7PG87</accession>
<dbReference type="Pfam" id="PF09190">
    <property type="entry name" value="DALR_2"/>
    <property type="match status" value="1"/>
</dbReference>
<dbReference type="PROSITE" id="PS00165">
    <property type="entry name" value="DEHYDRATASE_SER_THR"/>
    <property type="match status" value="1"/>
</dbReference>
<comment type="cofactor">
    <cofactor evidence="1">
        <name>pyridoxal 5'-phosphate</name>
        <dbReference type="ChEBI" id="CHEBI:597326"/>
    </cofactor>
</comment>
<evidence type="ECO:0000256" key="16">
    <source>
        <dbReference type="ARBA" id="ARBA00023192"/>
    </source>
</evidence>
<dbReference type="PROSITE" id="PS00901">
    <property type="entry name" value="CYS_SYNTHASE"/>
    <property type="match status" value="1"/>
</dbReference>
<evidence type="ECO:0000313" key="20">
    <source>
        <dbReference type="EMBL" id="BCS96590.1"/>
    </source>
</evidence>
<keyword evidence="18" id="KW-0963">Cytoplasm</keyword>
<evidence type="ECO:0000256" key="3">
    <source>
        <dbReference type="ARBA" id="ARBA00005594"/>
    </source>
</evidence>
<dbReference type="InterPro" id="IPR001216">
    <property type="entry name" value="P-phosphate_BS"/>
</dbReference>
<keyword evidence="15 18" id="KW-0030">Aminoacyl-tRNA synthetase</keyword>
<dbReference type="InterPro" id="IPR015803">
    <property type="entry name" value="Cys-tRNA-ligase"/>
</dbReference>
<comment type="pathway">
    <text evidence="2">Amino-acid biosynthesis; L-cysteine biosynthesis; L-cysteine from L-serine: step 2/2.</text>
</comment>
<dbReference type="EC" id="6.1.1.16" evidence="18"/>
<keyword evidence="21" id="KW-1185">Reference proteome</keyword>
<feature type="binding site" evidence="18">
    <location>
        <position position="515"/>
    </location>
    <ligand>
        <name>Zn(2+)</name>
        <dbReference type="ChEBI" id="CHEBI:29105"/>
    </ligand>
</feature>
<dbReference type="InterPro" id="IPR024909">
    <property type="entry name" value="Cys-tRNA/MSH_ligase"/>
</dbReference>
<dbReference type="InterPro" id="IPR036052">
    <property type="entry name" value="TrpB-like_PALP_sf"/>
</dbReference>
<evidence type="ECO:0000256" key="6">
    <source>
        <dbReference type="ARBA" id="ARBA00022598"/>
    </source>
</evidence>
<evidence type="ECO:0000256" key="12">
    <source>
        <dbReference type="ARBA" id="ARBA00022840"/>
    </source>
</evidence>
<keyword evidence="16" id="KW-0198">Cysteine biosynthesis</keyword>
<dbReference type="InterPro" id="IPR014729">
    <property type="entry name" value="Rossmann-like_a/b/a_fold"/>
</dbReference>
<dbReference type="Gene3D" id="3.40.50.1100">
    <property type="match status" value="2"/>
</dbReference>
<dbReference type="InterPro" id="IPR015273">
    <property type="entry name" value="Cys-tRNA-synt_Ia_DALR"/>
</dbReference>
<comment type="catalytic activity">
    <reaction evidence="18">
        <text>tRNA(Cys) + L-cysteine + ATP = L-cysteinyl-tRNA(Cys) + AMP + diphosphate</text>
        <dbReference type="Rhea" id="RHEA:17773"/>
        <dbReference type="Rhea" id="RHEA-COMP:9661"/>
        <dbReference type="Rhea" id="RHEA-COMP:9679"/>
        <dbReference type="ChEBI" id="CHEBI:30616"/>
        <dbReference type="ChEBI" id="CHEBI:33019"/>
        <dbReference type="ChEBI" id="CHEBI:35235"/>
        <dbReference type="ChEBI" id="CHEBI:78442"/>
        <dbReference type="ChEBI" id="CHEBI:78517"/>
        <dbReference type="ChEBI" id="CHEBI:456215"/>
        <dbReference type="EC" id="6.1.1.16"/>
    </reaction>
</comment>
<dbReference type="InterPro" id="IPR050214">
    <property type="entry name" value="Cys_Synth/Cystath_Beta-Synth"/>
</dbReference>
<dbReference type="InterPro" id="IPR032678">
    <property type="entry name" value="tRNA-synt_1_cat_dom"/>
</dbReference>
<dbReference type="CDD" id="cd01561">
    <property type="entry name" value="CBS_like"/>
    <property type="match status" value="1"/>
</dbReference>
<dbReference type="SMART" id="SM00840">
    <property type="entry name" value="DALR_2"/>
    <property type="match status" value="1"/>
</dbReference>
<evidence type="ECO:0000256" key="10">
    <source>
        <dbReference type="ARBA" id="ARBA00022741"/>
    </source>
</evidence>
<evidence type="ECO:0000256" key="4">
    <source>
        <dbReference type="ARBA" id="ARBA00007103"/>
    </source>
</evidence>
<dbReference type="SUPFAM" id="SSF53686">
    <property type="entry name" value="Tryptophan synthase beta subunit-like PLP-dependent enzymes"/>
    <property type="match status" value="1"/>
</dbReference>
<evidence type="ECO:0000256" key="11">
    <source>
        <dbReference type="ARBA" id="ARBA00022833"/>
    </source>
</evidence>
<dbReference type="NCBIfam" id="TIGR01136">
    <property type="entry name" value="cysKM"/>
    <property type="match status" value="1"/>
</dbReference>
<dbReference type="Gene3D" id="1.20.120.1910">
    <property type="entry name" value="Cysteine-tRNA ligase, C-terminal anti-codon recognition domain"/>
    <property type="match status" value="1"/>
</dbReference>
<dbReference type="InterPro" id="IPR001926">
    <property type="entry name" value="TrpB-like_PALP"/>
</dbReference>
<comment type="similarity">
    <text evidence="3 18">Belongs to the class-I aminoacyl-tRNA synthetase family.</text>
</comment>
<dbReference type="InterPro" id="IPR009080">
    <property type="entry name" value="tRNAsynth_Ia_anticodon-bd"/>
</dbReference>
<dbReference type="Pfam" id="PF23493">
    <property type="entry name" value="CysS_C"/>
    <property type="match status" value="1"/>
</dbReference>
<evidence type="ECO:0000256" key="17">
    <source>
        <dbReference type="ARBA" id="ARBA00047931"/>
    </source>
</evidence>
<dbReference type="Proteomes" id="UP001320148">
    <property type="component" value="Chromosome"/>
</dbReference>
<proteinExistence type="inferred from homology"/>
<keyword evidence="14 18" id="KW-0648">Protein biosynthesis</keyword>
<dbReference type="SUPFAM" id="SSF52374">
    <property type="entry name" value="Nucleotidylyl transferase"/>
    <property type="match status" value="1"/>
</dbReference>
<comment type="similarity">
    <text evidence="4">Belongs to the cysteine synthase/cystathionine beta-synthase family.</text>
</comment>
<dbReference type="PANTHER" id="PTHR10314">
    <property type="entry name" value="CYSTATHIONINE BETA-SYNTHASE"/>
    <property type="match status" value="1"/>
</dbReference>
<dbReference type="InterPro" id="IPR005856">
    <property type="entry name" value="Cys_synth"/>
</dbReference>
<dbReference type="Pfam" id="PF00291">
    <property type="entry name" value="PALP"/>
    <property type="match status" value="1"/>
</dbReference>
<feature type="binding site" evidence="18">
    <location>
        <position position="540"/>
    </location>
    <ligand>
        <name>Zn(2+)</name>
        <dbReference type="ChEBI" id="CHEBI:29105"/>
    </ligand>
</feature>
<comment type="subcellular location">
    <subcellularLocation>
        <location evidence="18">Cytoplasm</location>
    </subcellularLocation>
</comment>
<evidence type="ECO:0000256" key="2">
    <source>
        <dbReference type="ARBA" id="ARBA00004962"/>
    </source>
</evidence>
<protein>
    <recommendedName>
        <fullName evidence="18">Cysteine--tRNA ligase</fullName>
        <ecNumber evidence="18">6.1.1.16</ecNumber>
    </recommendedName>
    <alternativeName>
        <fullName evidence="18">Cysteinyl-tRNA synthetase</fullName>
        <shortName evidence="18">CysRS</shortName>
    </alternativeName>
</protein>
<evidence type="ECO:0000259" key="19">
    <source>
        <dbReference type="SMART" id="SM00840"/>
    </source>
</evidence>
<sequence length="774" mass="85897">MKTHTILDAIGHTPLVEIARLNPNPNVRILAKLEYVNPGGSIKDRAALSMIEYGEKNGELTPDKTVIEATSGNTGIGLALVCSVKGYRLKLAMSEAVSEERQKILRARGAEIVLTPGHLGTDGAITEVTRLVSEAPELYYRSNQYGSPANWMAHYHGTAVEIWDQCEGQVDCVVASMGTTGTLMGLSRRMKEYREGIRIVGVEPYLGHGIQGLKNMKEALAPGIYERNRLDAKVNVEDDEAFEMTRRLAAEEGLFVGMSSGAALVAAIRQAEVMTSGTVVVILPDGGERYLSTHLFSVKDKPGPMLCNTRTGRKEMFAPKEPGVVTLYSCGPTVHQRMDLSLMRRFLFSDLLSRYLTFRGFAVRHIINITDLDDKTIAGAAEKGVPLAEFTGHWIDFFHKDLAALFIKPAEACPKVSEHVDKMVSVTEELLKKGVAYEKLRSVYFDISQVENYGAMSGVDLDKIRLGATVDLDEYEKENPRDFTLFKRTSGREREMGVSIATRWGRVRPSLHVQCAAISMAFLGGGFDIHTSSRELLFPHHENEEAIARALTGGPLARFWLHCDRVLAHGRKMDGNGSRVTLEEIEALGFDGRVLRYWLLSGHYGKPLSFSPERLEESAKALAKIDACTRALMKRETGRPYADLDQVVYDIRRGLIDAMDDDLNVSRTLAVIFRAIRRINALMGEGWIDADGSREVLKIFRDVDQVLGVFDFSAGEGCHRDEVEGLLAERAEAREKGEWDRSDALRDRLVALGVTVRDARAVKPRRQAETHSLS</sequence>
<comment type="subunit">
    <text evidence="5 18">Monomer.</text>
</comment>
<dbReference type="Gene3D" id="3.40.50.620">
    <property type="entry name" value="HUPs"/>
    <property type="match status" value="1"/>
</dbReference>
<evidence type="ECO:0000256" key="14">
    <source>
        <dbReference type="ARBA" id="ARBA00022917"/>
    </source>
</evidence>
<name>A0ABM7PG87_9BACT</name>
<dbReference type="InterPro" id="IPR000634">
    <property type="entry name" value="Ser/Thr_deHydtase_PyrdxlP-BS"/>
</dbReference>
<evidence type="ECO:0000256" key="18">
    <source>
        <dbReference type="HAMAP-Rule" id="MF_00041"/>
    </source>
</evidence>
<keyword evidence="7" id="KW-0028">Amino-acid biosynthesis</keyword>
<reference evidence="20 21" key="1">
    <citation type="submission" date="2021-02" db="EMBL/GenBank/DDBJ databases">
        <title>Complete genome of Desulfoluna sp. strain ASN36.</title>
        <authorList>
            <person name="Takahashi A."/>
            <person name="Kojima H."/>
            <person name="Fukui M."/>
        </authorList>
    </citation>
    <scope>NUCLEOTIDE SEQUENCE [LARGE SCALE GENOMIC DNA]</scope>
    <source>
        <strain evidence="20 21">ASN36</strain>
    </source>
</reference>
<dbReference type="SUPFAM" id="SSF47323">
    <property type="entry name" value="Anticodon-binding domain of a subclass of class I aminoacyl-tRNA synthetases"/>
    <property type="match status" value="1"/>
</dbReference>
<evidence type="ECO:0000256" key="8">
    <source>
        <dbReference type="ARBA" id="ARBA00022679"/>
    </source>
</evidence>
<dbReference type="EMBL" id="AP024488">
    <property type="protein sequence ID" value="BCS96590.1"/>
    <property type="molecule type" value="Genomic_DNA"/>
</dbReference>
<feature type="domain" description="Cysteinyl-tRNA synthetase class Ia DALR" evidence="19">
    <location>
        <begin position="654"/>
        <end position="718"/>
    </location>
</feature>
<feature type="binding site" evidence="18">
    <location>
        <position position="544"/>
    </location>
    <ligand>
        <name>Zn(2+)</name>
        <dbReference type="ChEBI" id="CHEBI:29105"/>
    </ligand>
</feature>
<evidence type="ECO:0000256" key="15">
    <source>
        <dbReference type="ARBA" id="ARBA00023146"/>
    </source>
</evidence>
<evidence type="ECO:0000256" key="5">
    <source>
        <dbReference type="ARBA" id="ARBA00011245"/>
    </source>
</evidence>
<comment type="cofactor">
    <cofactor evidence="18">
        <name>Zn(2+)</name>
        <dbReference type="ChEBI" id="CHEBI:29105"/>
    </cofactor>
    <text evidence="18">Binds 1 zinc ion per subunit.</text>
</comment>
<evidence type="ECO:0000313" key="21">
    <source>
        <dbReference type="Proteomes" id="UP001320148"/>
    </source>
</evidence>
<dbReference type="PRINTS" id="PR00983">
    <property type="entry name" value="TRNASYNTHCYS"/>
</dbReference>
<evidence type="ECO:0000256" key="1">
    <source>
        <dbReference type="ARBA" id="ARBA00001933"/>
    </source>
</evidence>
<keyword evidence="6 18" id="KW-0436">Ligase</keyword>
<keyword evidence="9 18" id="KW-0479">Metal-binding</keyword>
<gene>
    <name evidence="18" type="primary">cysS</name>
    <name evidence="20" type="ORF">DSLASN_22220</name>
</gene>
<dbReference type="InterPro" id="IPR056411">
    <property type="entry name" value="CysS_C"/>
</dbReference>